<comment type="similarity">
    <text evidence="3">Belongs to the nitrite and sulfite reductase 4Fe-4S domain family.</text>
</comment>
<dbReference type="SUPFAM" id="SSF56014">
    <property type="entry name" value="Nitrite and sulphite reductase 4Fe-4S domain-like"/>
    <property type="match status" value="2"/>
</dbReference>
<evidence type="ECO:0000256" key="1">
    <source>
        <dbReference type="ARBA" id="ARBA00001929"/>
    </source>
</evidence>
<dbReference type="Pfam" id="PF01077">
    <property type="entry name" value="NIR_SIR"/>
    <property type="match status" value="2"/>
</dbReference>
<reference evidence="15 16" key="1">
    <citation type="submission" date="2023-01" db="EMBL/GenBank/DDBJ databases">
        <title>Novel diversity within Roseofilum (Cyanobacteria; Desertifilaceae) from marine benthic mats with descriptions of four novel species.</title>
        <authorList>
            <person name="Wang Y."/>
            <person name="Berthold D.E."/>
            <person name="Hu J."/>
            <person name="Lefler F.W."/>
            <person name="Laughinghouse H.D. IV."/>
        </authorList>
    </citation>
    <scope>NUCLEOTIDE SEQUENCE [LARGE SCALE GENOMIC DNA]</scope>
    <source>
        <strain evidence="15 16">BLCC-M154</strain>
    </source>
</reference>
<dbReference type="InterPro" id="IPR036136">
    <property type="entry name" value="Nit/Sulf_reduc_fer-like_dom_sf"/>
</dbReference>
<dbReference type="NCBIfam" id="NF010029">
    <property type="entry name" value="PRK13504.1"/>
    <property type="match status" value="1"/>
</dbReference>
<evidence type="ECO:0000256" key="8">
    <source>
        <dbReference type="ARBA" id="ARBA00022784"/>
    </source>
</evidence>
<dbReference type="RefSeq" id="WP_283755649.1">
    <property type="nucleotide sequence ID" value="NZ_JAQOSP010000133.1"/>
</dbReference>
<comment type="caution">
    <text evidence="15">The sequence shown here is derived from an EMBL/GenBank/DDBJ whole genome shotgun (WGS) entry which is preliminary data.</text>
</comment>
<organism evidence="15 16">
    <name type="scientific">Roseofilum acuticapitatum BLCC-M154</name>
    <dbReference type="NCBI Taxonomy" id="3022444"/>
    <lineage>
        <taxon>Bacteria</taxon>
        <taxon>Bacillati</taxon>
        <taxon>Cyanobacteriota</taxon>
        <taxon>Cyanophyceae</taxon>
        <taxon>Desertifilales</taxon>
        <taxon>Desertifilaceae</taxon>
        <taxon>Roseofilum</taxon>
        <taxon>Roseofilum acuticapitatum</taxon>
    </lineage>
</organism>
<dbReference type="EC" id="1.8.7.1" evidence="4"/>
<evidence type="ECO:0000256" key="5">
    <source>
        <dbReference type="ARBA" id="ARBA00022485"/>
    </source>
</evidence>
<sequence length="646" mass="72768">MVSSLNSPATTSKPSKVEVLKENSDFLREPVASELLEDTTHFSGDAIQILKFHGSYQQDNRDNRKKGEEKDYQMMLRTRSPGGFIPPELYLALDNLSETYGNHTLRTTTRQGFQIHGILKKNLKTVISTIVKNMGSTLGACGDLNRNVMAPAAPYKTKPEYQYAWEYANRIADLLTPQTGAYYEIWLDGEKVISAEEAPEVKAARNQNINGTNFTDKEEPIYGTHYMPRKFKICLTVPGDNSVDILTQDISLVVMTNDSGELEGFNVYAGGGLGRTHNKEETFARAADRIGYVEKEDVYDLVKAIVATQRDYGDRHNRRHARMKYLLHDWGVEKFRAQVEHYFGKPISPFKPLPEFQYQDYLGWHDQGDGKKFFGLSIENGRVKDEGKFQLKSALREIITQFQLPIRLTPNHNLIIYEIDPKDRGAITDIFKKHGVETNAERLDPLVRYSMACPALPLCGLAVTESERALPGILARIRTLLKRVGLPKEHFVVRMTGCPNGCARPYIAELGFVGQTPGAYQVWLGADPNQNRLSEPFLDKVKDEDIESTLEPLFVYFKQDRLNNGKVESFGDFCHRVGFDALRAFSESYIPGSGLVAAGKESGKARYRIGVRDTVYQQFKDLAAQEGKSMTQLATEVLEAYIANKG</sequence>
<keyword evidence="16" id="KW-1185">Reference proteome</keyword>
<dbReference type="Pfam" id="PF03460">
    <property type="entry name" value="NIR_SIR_ferr"/>
    <property type="match status" value="2"/>
</dbReference>
<dbReference type="NCBIfam" id="TIGR02042">
    <property type="entry name" value="sir"/>
    <property type="match status" value="1"/>
</dbReference>
<evidence type="ECO:0000256" key="11">
    <source>
        <dbReference type="ARBA" id="ARBA00023014"/>
    </source>
</evidence>
<keyword evidence="11" id="KW-0411">Iron-sulfur</keyword>
<dbReference type="GO" id="GO:0050311">
    <property type="term" value="F:sulfite reductase (ferredoxin) activity"/>
    <property type="evidence" value="ECO:0007669"/>
    <property type="project" value="UniProtKB-EC"/>
</dbReference>
<evidence type="ECO:0000256" key="4">
    <source>
        <dbReference type="ARBA" id="ARBA00012353"/>
    </source>
</evidence>
<dbReference type="InterPro" id="IPR006067">
    <property type="entry name" value="NO2/SO3_Rdtase_4Fe4S_dom"/>
</dbReference>
<feature type="domain" description="Nitrite/Sulfite reductase ferredoxin-like" evidence="14">
    <location>
        <begin position="69"/>
        <end position="129"/>
    </location>
</feature>
<proteinExistence type="inferred from homology"/>
<dbReference type="InterPro" id="IPR045854">
    <property type="entry name" value="NO2/SO3_Rdtase_4Fe4S_sf"/>
</dbReference>
<comment type="catalytic activity">
    <reaction evidence="12">
        <text>hydrogen sulfide + 6 oxidized [2Fe-2S]-[ferredoxin] + 3 H2O = sulfite + 6 reduced [2Fe-2S]-[ferredoxin] + 7 H(+)</text>
        <dbReference type="Rhea" id="RHEA:23132"/>
        <dbReference type="Rhea" id="RHEA-COMP:10000"/>
        <dbReference type="Rhea" id="RHEA-COMP:10001"/>
        <dbReference type="ChEBI" id="CHEBI:15377"/>
        <dbReference type="ChEBI" id="CHEBI:15378"/>
        <dbReference type="ChEBI" id="CHEBI:17359"/>
        <dbReference type="ChEBI" id="CHEBI:29919"/>
        <dbReference type="ChEBI" id="CHEBI:33737"/>
        <dbReference type="ChEBI" id="CHEBI:33738"/>
        <dbReference type="EC" id="1.8.7.1"/>
    </reaction>
</comment>
<feature type="domain" description="Nitrite/sulphite reductase 4Fe-4S" evidence="13">
    <location>
        <begin position="447"/>
        <end position="587"/>
    </location>
</feature>
<evidence type="ECO:0000256" key="6">
    <source>
        <dbReference type="ARBA" id="ARBA00022617"/>
    </source>
</evidence>
<dbReference type="EMBL" id="JAQOSP010000133">
    <property type="protein sequence ID" value="MDJ1171895.1"/>
    <property type="molecule type" value="Genomic_DNA"/>
</dbReference>
<dbReference type="Gene3D" id="3.30.413.10">
    <property type="entry name" value="Sulfite Reductase Hemoprotein, domain 1"/>
    <property type="match status" value="2"/>
</dbReference>
<gene>
    <name evidence="15" type="primary">sir</name>
    <name evidence="15" type="ORF">PMG71_20915</name>
</gene>
<evidence type="ECO:0000256" key="7">
    <source>
        <dbReference type="ARBA" id="ARBA00022723"/>
    </source>
</evidence>
<evidence type="ECO:0000313" key="16">
    <source>
        <dbReference type="Proteomes" id="UP001235303"/>
    </source>
</evidence>
<dbReference type="PROSITE" id="PS00365">
    <property type="entry name" value="NIR_SIR"/>
    <property type="match status" value="1"/>
</dbReference>
<dbReference type="PRINTS" id="PR00397">
    <property type="entry name" value="SIROHAEM"/>
</dbReference>
<feature type="domain" description="Nitrite/Sulfite reductase ferredoxin-like" evidence="14">
    <location>
        <begin position="365"/>
        <end position="432"/>
    </location>
</feature>
<keyword evidence="6" id="KW-0349">Heme</keyword>
<protein>
    <recommendedName>
        <fullName evidence="4">assimilatory sulfite reductase (ferredoxin)</fullName>
        <ecNumber evidence="4">1.8.7.1</ecNumber>
    </recommendedName>
</protein>
<dbReference type="InterPro" id="IPR045169">
    <property type="entry name" value="NO2/SO3_Rdtase_4Fe4S_prot"/>
</dbReference>
<comment type="cofactor">
    <cofactor evidence="2">
        <name>[4Fe-4S] cluster</name>
        <dbReference type="ChEBI" id="CHEBI:49883"/>
    </cofactor>
</comment>
<accession>A0ABT7AYF3</accession>
<dbReference type="Proteomes" id="UP001235303">
    <property type="component" value="Unassembled WGS sequence"/>
</dbReference>
<keyword evidence="7" id="KW-0479">Metal-binding</keyword>
<dbReference type="PANTHER" id="PTHR11493:SF47">
    <property type="entry name" value="SULFITE REDUCTASE [NADPH] SUBUNIT BETA"/>
    <property type="match status" value="1"/>
</dbReference>
<dbReference type="InterPro" id="IPR011787">
    <property type="entry name" value="SiR_ferredoxin-dep"/>
</dbReference>
<comment type="cofactor">
    <cofactor evidence="1">
        <name>siroheme</name>
        <dbReference type="ChEBI" id="CHEBI:60052"/>
    </cofactor>
</comment>
<keyword evidence="5" id="KW-0004">4Fe-4S</keyword>
<evidence type="ECO:0000259" key="13">
    <source>
        <dbReference type="Pfam" id="PF01077"/>
    </source>
</evidence>
<keyword evidence="8" id="KW-0883">Thioether bond</keyword>
<dbReference type="SUPFAM" id="SSF55124">
    <property type="entry name" value="Nitrite/Sulfite reductase N-terminal domain-like"/>
    <property type="match status" value="2"/>
</dbReference>
<dbReference type="InterPro" id="IPR005117">
    <property type="entry name" value="NiRdtase/SiRdtase_haem-b_fer"/>
</dbReference>
<keyword evidence="9 15" id="KW-0560">Oxidoreductase</keyword>
<dbReference type="PANTHER" id="PTHR11493">
    <property type="entry name" value="SULFITE REDUCTASE [NADPH] SUBUNIT BETA-RELATED"/>
    <property type="match status" value="1"/>
</dbReference>
<evidence type="ECO:0000313" key="15">
    <source>
        <dbReference type="EMBL" id="MDJ1171895.1"/>
    </source>
</evidence>
<evidence type="ECO:0000256" key="2">
    <source>
        <dbReference type="ARBA" id="ARBA00001966"/>
    </source>
</evidence>
<name>A0ABT7AYF3_9CYAN</name>
<evidence type="ECO:0000259" key="14">
    <source>
        <dbReference type="Pfam" id="PF03460"/>
    </source>
</evidence>
<evidence type="ECO:0000256" key="9">
    <source>
        <dbReference type="ARBA" id="ARBA00023002"/>
    </source>
</evidence>
<feature type="domain" description="Nitrite/sulphite reductase 4Fe-4S" evidence="13">
    <location>
        <begin position="168"/>
        <end position="346"/>
    </location>
</feature>
<evidence type="ECO:0000256" key="10">
    <source>
        <dbReference type="ARBA" id="ARBA00023004"/>
    </source>
</evidence>
<keyword evidence="10" id="KW-0408">Iron</keyword>
<dbReference type="InterPro" id="IPR006066">
    <property type="entry name" value="NO2/SO3_Rdtase_FeS/sirohaem_BS"/>
</dbReference>
<evidence type="ECO:0000256" key="12">
    <source>
        <dbReference type="ARBA" id="ARBA00049518"/>
    </source>
</evidence>
<evidence type="ECO:0000256" key="3">
    <source>
        <dbReference type="ARBA" id="ARBA00010429"/>
    </source>
</evidence>